<feature type="domain" description="Aminoglycoside phosphotransferase" evidence="1">
    <location>
        <begin position="49"/>
        <end position="266"/>
    </location>
</feature>
<dbReference type="PANTHER" id="PTHR21310">
    <property type="entry name" value="AMINOGLYCOSIDE PHOSPHOTRANSFERASE-RELATED-RELATED"/>
    <property type="match status" value="1"/>
</dbReference>
<protein>
    <submittedName>
        <fullName evidence="2">Aminoglycoside phosphotransferase (APT) family kinase protein</fullName>
    </submittedName>
</protein>
<dbReference type="Gene3D" id="3.90.1200.10">
    <property type="match status" value="1"/>
</dbReference>
<dbReference type="InterPro" id="IPR051678">
    <property type="entry name" value="AGP_Transferase"/>
</dbReference>
<dbReference type="RefSeq" id="WP_238200925.1">
    <property type="nucleotide sequence ID" value="NZ_BPQE01000001.1"/>
</dbReference>
<comment type="caution">
    <text evidence="2">The sequence shown here is derived from an EMBL/GenBank/DDBJ whole genome shotgun (WGS) entry which is preliminary data.</text>
</comment>
<keyword evidence="2" id="KW-0808">Transferase</keyword>
<dbReference type="InterPro" id="IPR002575">
    <property type="entry name" value="Aminoglycoside_PTrfase"/>
</dbReference>
<dbReference type="EMBL" id="JAUSVP010000009">
    <property type="protein sequence ID" value="MDQ0448502.1"/>
    <property type="molecule type" value="Genomic_DNA"/>
</dbReference>
<dbReference type="SUPFAM" id="SSF56112">
    <property type="entry name" value="Protein kinase-like (PK-like)"/>
    <property type="match status" value="1"/>
</dbReference>
<organism evidence="2 3">
    <name type="scientific">Methylobacterium aerolatum</name>
    <dbReference type="NCBI Taxonomy" id="418708"/>
    <lineage>
        <taxon>Bacteria</taxon>
        <taxon>Pseudomonadati</taxon>
        <taxon>Pseudomonadota</taxon>
        <taxon>Alphaproteobacteria</taxon>
        <taxon>Hyphomicrobiales</taxon>
        <taxon>Methylobacteriaceae</taxon>
        <taxon>Methylobacterium</taxon>
    </lineage>
</organism>
<evidence type="ECO:0000313" key="3">
    <source>
        <dbReference type="Proteomes" id="UP001231124"/>
    </source>
</evidence>
<sequence length="342" mass="36940">MDETRLGAWIAGRLGVPAVTIEESQALGGGSIQENRLLRCRIGTGRQADVTREFVLRRDAAATIASSRSRQEEFRLLEAAFAAGVRVPEPVGFCDDVGVIGAPFALMGRVDGVGLGPRIVKDPTLGGDREKLAEDLGRELARIHAVLDPRRDPPPDLAFLGPPEPEPAKAEVARLRGSLDGIAAARPAIEWGLRWAEVMAPPCAGPTLVHRDFRTGNYMVDGAGLTAILDWEFAGWGDPVQDLGWFCAACWRFGRKDLEAGGIGSRAAFERGYALGGGRSFTAEAVAYWEVMAHLRWAVIALEQGARHVSGREFSLELALTGRMVPELEQAILRATAPATWR</sequence>
<evidence type="ECO:0000259" key="1">
    <source>
        <dbReference type="Pfam" id="PF01636"/>
    </source>
</evidence>
<dbReference type="GO" id="GO:0016301">
    <property type="term" value="F:kinase activity"/>
    <property type="evidence" value="ECO:0007669"/>
    <property type="project" value="UniProtKB-KW"/>
</dbReference>
<dbReference type="InterPro" id="IPR011009">
    <property type="entry name" value="Kinase-like_dom_sf"/>
</dbReference>
<name>A0ABU0I1M5_9HYPH</name>
<gene>
    <name evidence="2" type="ORF">QO012_003013</name>
</gene>
<accession>A0ABU0I1M5</accession>
<dbReference type="Proteomes" id="UP001231124">
    <property type="component" value="Unassembled WGS sequence"/>
</dbReference>
<dbReference type="Gene3D" id="3.30.200.20">
    <property type="entry name" value="Phosphorylase Kinase, domain 1"/>
    <property type="match status" value="1"/>
</dbReference>
<dbReference type="PANTHER" id="PTHR21310:SF57">
    <property type="entry name" value="BLR2944 PROTEIN"/>
    <property type="match status" value="1"/>
</dbReference>
<dbReference type="CDD" id="cd05154">
    <property type="entry name" value="ACAD10_11_N-like"/>
    <property type="match status" value="1"/>
</dbReference>
<reference evidence="2 3" key="1">
    <citation type="submission" date="2023-07" db="EMBL/GenBank/DDBJ databases">
        <title>Genomic Encyclopedia of Type Strains, Phase IV (KMG-IV): sequencing the most valuable type-strain genomes for metagenomic binning, comparative biology and taxonomic classification.</title>
        <authorList>
            <person name="Goeker M."/>
        </authorList>
    </citation>
    <scope>NUCLEOTIDE SEQUENCE [LARGE SCALE GENOMIC DNA]</scope>
    <source>
        <strain evidence="2 3">DSM 19013</strain>
    </source>
</reference>
<dbReference type="InterPro" id="IPR041726">
    <property type="entry name" value="ACAD10_11_N"/>
</dbReference>
<evidence type="ECO:0000313" key="2">
    <source>
        <dbReference type="EMBL" id="MDQ0448502.1"/>
    </source>
</evidence>
<keyword evidence="2" id="KW-0418">Kinase</keyword>
<proteinExistence type="predicted"/>
<dbReference type="Pfam" id="PF01636">
    <property type="entry name" value="APH"/>
    <property type="match status" value="1"/>
</dbReference>
<keyword evidence="3" id="KW-1185">Reference proteome</keyword>